<dbReference type="Proteomes" id="UP001297272">
    <property type="component" value="Unassembled WGS sequence"/>
</dbReference>
<name>A0ABS5RWU2_9HYPH</name>
<dbReference type="PANTHER" id="PTHR43877">
    <property type="entry name" value="AMINOALKYLPHOSPHONATE N-ACETYLTRANSFERASE-RELATED-RELATED"/>
    <property type="match status" value="1"/>
</dbReference>
<dbReference type="InterPro" id="IPR016181">
    <property type="entry name" value="Acyl_CoA_acyltransferase"/>
</dbReference>
<dbReference type="SUPFAM" id="SSF55729">
    <property type="entry name" value="Acyl-CoA N-acyltransferases (Nat)"/>
    <property type="match status" value="1"/>
</dbReference>
<dbReference type="PANTHER" id="PTHR43877:SF2">
    <property type="entry name" value="AMINOALKYLPHOSPHONATE N-ACETYLTRANSFERASE-RELATED"/>
    <property type="match status" value="1"/>
</dbReference>
<dbReference type="RefSeq" id="WP_213984427.1">
    <property type="nucleotide sequence ID" value="NZ_JAFMNX010000002.1"/>
</dbReference>
<sequence>MTDIRNLIALCREEAPYDFLGGRDIDIVYNKITSLSDILQYRSEGKLLGFVSFYTNDTSLDFSFVNMLCVAPEGRRSGIGKLLMTWCGEAAATKGFKELRLEVHTENYVARDLWKRMGFEDISDATAASKYMRKPLQTSIRAR</sequence>
<keyword evidence="2" id="KW-0012">Acyltransferase</keyword>
<evidence type="ECO:0000313" key="4">
    <source>
        <dbReference type="EMBL" id="MBS9720767.1"/>
    </source>
</evidence>
<dbReference type="InterPro" id="IPR050832">
    <property type="entry name" value="Bact_Acetyltransf"/>
</dbReference>
<proteinExistence type="predicted"/>
<evidence type="ECO:0000256" key="1">
    <source>
        <dbReference type="ARBA" id="ARBA00022679"/>
    </source>
</evidence>
<evidence type="ECO:0000259" key="3">
    <source>
        <dbReference type="PROSITE" id="PS51186"/>
    </source>
</evidence>
<accession>A0ABS5RWU2</accession>
<evidence type="ECO:0000256" key="2">
    <source>
        <dbReference type="ARBA" id="ARBA00023315"/>
    </source>
</evidence>
<dbReference type="PROSITE" id="PS51186">
    <property type="entry name" value="GNAT"/>
    <property type="match status" value="1"/>
</dbReference>
<dbReference type="CDD" id="cd04301">
    <property type="entry name" value="NAT_SF"/>
    <property type="match status" value="1"/>
</dbReference>
<organism evidence="4 5">
    <name type="scientific">Tianweitania aestuarii</name>
    <dbReference type="NCBI Taxonomy" id="2814886"/>
    <lineage>
        <taxon>Bacteria</taxon>
        <taxon>Pseudomonadati</taxon>
        <taxon>Pseudomonadota</taxon>
        <taxon>Alphaproteobacteria</taxon>
        <taxon>Hyphomicrobiales</taxon>
        <taxon>Phyllobacteriaceae</taxon>
        <taxon>Tianweitania</taxon>
    </lineage>
</organism>
<comment type="caution">
    <text evidence="4">The sequence shown here is derived from an EMBL/GenBank/DDBJ whole genome shotgun (WGS) entry which is preliminary data.</text>
</comment>
<dbReference type="EMBL" id="JAFMNX010000002">
    <property type="protein sequence ID" value="MBS9720767.1"/>
    <property type="molecule type" value="Genomic_DNA"/>
</dbReference>
<reference evidence="4 5" key="1">
    <citation type="submission" date="2021-03" db="EMBL/GenBank/DDBJ databases">
        <title>Tianweitania aestuarii sp. nov., isolated from a tidal flat.</title>
        <authorList>
            <person name="Park S."/>
            <person name="Yoon J.-H."/>
        </authorList>
    </citation>
    <scope>NUCLEOTIDE SEQUENCE [LARGE SCALE GENOMIC DNA]</scope>
    <source>
        <strain evidence="4 5">BSSL-BM11</strain>
    </source>
</reference>
<evidence type="ECO:0000313" key="5">
    <source>
        <dbReference type="Proteomes" id="UP001297272"/>
    </source>
</evidence>
<dbReference type="InterPro" id="IPR000182">
    <property type="entry name" value="GNAT_dom"/>
</dbReference>
<feature type="domain" description="N-acetyltransferase" evidence="3">
    <location>
        <begin position="1"/>
        <end position="137"/>
    </location>
</feature>
<dbReference type="Gene3D" id="3.40.630.30">
    <property type="match status" value="1"/>
</dbReference>
<protein>
    <submittedName>
        <fullName evidence="4">GNAT family N-acetyltransferase</fullName>
    </submittedName>
</protein>
<gene>
    <name evidence="4" type="ORF">JYU29_08720</name>
</gene>
<dbReference type="Pfam" id="PF00583">
    <property type="entry name" value="Acetyltransf_1"/>
    <property type="match status" value="1"/>
</dbReference>
<keyword evidence="5" id="KW-1185">Reference proteome</keyword>
<keyword evidence="1" id="KW-0808">Transferase</keyword>